<feature type="transmembrane region" description="Helical" evidence="1">
    <location>
        <begin position="6"/>
        <end position="29"/>
    </location>
</feature>
<keyword evidence="1" id="KW-1133">Transmembrane helix</keyword>
<keyword evidence="1" id="KW-0812">Transmembrane</keyword>
<sequence>MSDMSPLHLVIAFSVGAALGAAYFVMLWFSVRNFTGGGPGWIFAASTLGRLALVGGAMAWFVLGKFGLYELAAAVAGFVIVRFSATRIAKQKNLEGSR</sequence>
<evidence type="ECO:0000313" key="2">
    <source>
        <dbReference type="EMBL" id="MBD1548354.1"/>
    </source>
</evidence>
<protein>
    <recommendedName>
        <fullName evidence="4">F1F0 ATPase subunit 2</fullName>
    </recommendedName>
</protein>
<feature type="transmembrane region" description="Helical" evidence="1">
    <location>
        <begin position="68"/>
        <end position="85"/>
    </location>
</feature>
<dbReference type="InterPro" id="IPR017581">
    <property type="entry name" value="AtpR-like"/>
</dbReference>
<dbReference type="Pfam" id="PF12966">
    <property type="entry name" value="AtpR"/>
    <property type="match status" value="1"/>
</dbReference>
<proteinExistence type="predicted"/>
<dbReference type="RefSeq" id="WP_190293048.1">
    <property type="nucleotide sequence ID" value="NZ_JABFCZ010000022.1"/>
</dbReference>
<name>A0A926NZL0_9HYPH</name>
<dbReference type="EMBL" id="JABFCZ010000022">
    <property type="protein sequence ID" value="MBD1548354.1"/>
    <property type="molecule type" value="Genomic_DNA"/>
</dbReference>
<gene>
    <name evidence="2" type="ORF">HK439_18985</name>
</gene>
<comment type="caution">
    <text evidence="2">The sequence shown here is derived from an EMBL/GenBank/DDBJ whole genome shotgun (WGS) entry which is preliminary data.</text>
</comment>
<dbReference type="Proteomes" id="UP000598467">
    <property type="component" value="Unassembled WGS sequence"/>
</dbReference>
<evidence type="ECO:0000256" key="1">
    <source>
        <dbReference type="SAM" id="Phobius"/>
    </source>
</evidence>
<evidence type="ECO:0008006" key="4">
    <source>
        <dbReference type="Google" id="ProtNLM"/>
    </source>
</evidence>
<dbReference type="AlphaFoldDB" id="A0A926NZL0"/>
<keyword evidence="1" id="KW-0472">Membrane</keyword>
<accession>A0A926NZL0</accession>
<reference evidence="2" key="1">
    <citation type="submission" date="2020-05" db="EMBL/GenBank/DDBJ databases">
        <title>Identification of trans-AT polyketide cluster in two marine bacteria, producers of a novel glutaramide-containing polyketide sesbanimide D and analogs.</title>
        <authorList>
            <person name="Kacar D."/>
            <person name="Rodriguez P."/>
            <person name="Canedo L."/>
            <person name="Gonzalez E."/>
            <person name="Galan B."/>
            <person name="De La Calle F."/>
            <person name="Garcia J.L."/>
        </authorList>
    </citation>
    <scope>NUCLEOTIDE SEQUENCE</scope>
    <source>
        <strain evidence="2">PHM038</strain>
    </source>
</reference>
<organism evidence="2 3">
    <name type="scientific">Roseibium aggregatum</name>
    <dbReference type="NCBI Taxonomy" id="187304"/>
    <lineage>
        <taxon>Bacteria</taxon>
        <taxon>Pseudomonadati</taxon>
        <taxon>Pseudomonadota</taxon>
        <taxon>Alphaproteobacteria</taxon>
        <taxon>Hyphomicrobiales</taxon>
        <taxon>Stappiaceae</taxon>
        <taxon>Roseibium</taxon>
    </lineage>
</organism>
<evidence type="ECO:0000313" key="3">
    <source>
        <dbReference type="Proteomes" id="UP000598467"/>
    </source>
</evidence>